<name>A0A9K3J8Y1_HELAN</name>
<gene>
    <name evidence="1" type="ORF">HanXRQr2_Chr04g0172531</name>
</gene>
<dbReference type="AlphaFoldDB" id="A0A9K3J8Y1"/>
<reference evidence="1" key="2">
    <citation type="submission" date="2020-06" db="EMBL/GenBank/DDBJ databases">
        <title>Helianthus annuus Genome sequencing and assembly Release 2.</title>
        <authorList>
            <person name="Gouzy J."/>
            <person name="Langlade N."/>
            <person name="Munos S."/>
        </authorList>
    </citation>
    <scope>NUCLEOTIDE SEQUENCE</scope>
    <source>
        <tissue evidence="1">Leaves</tissue>
    </source>
</reference>
<reference evidence="1" key="1">
    <citation type="journal article" date="2017" name="Nature">
        <title>The sunflower genome provides insights into oil metabolism, flowering and Asterid evolution.</title>
        <authorList>
            <person name="Badouin H."/>
            <person name="Gouzy J."/>
            <person name="Grassa C.J."/>
            <person name="Murat F."/>
            <person name="Staton S.E."/>
            <person name="Cottret L."/>
            <person name="Lelandais-Briere C."/>
            <person name="Owens G.L."/>
            <person name="Carrere S."/>
            <person name="Mayjonade B."/>
            <person name="Legrand L."/>
            <person name="Gill N."/>
            <person name="Kane N.C."/>
            <person name="Bowers J.E."/>
            <person name="Hubner S."/>
            <person name="Bellec A."/>
            <person name="Berard A."/>
            <person name="Berges H."/>
            <person name="Blanchet N."/>
            <person name="Boniface M.C."/>
            <person name="Brunel D."/>
            <person name="Catrice O."/>
            <person name="Chaidir N."/>
            <person name="Claudel C."/>
            <person name="Donnadieu C."/>
            <person name="Faraut T."/>
            <person name="Fievet G."/>
            <person name="Helmstetter N."/>
            <person name="King M."/>
            <person name="Knapp S.J."/>
            <person name="Lai Z."/>
            <person name="Le Paslier M.C."/>
            <person name="Lippi Y."/>
            <person name="Lorenzon L."/>
            <person name="Mandel J.R."/>
            <person name="Marage G."/>
            <person name="Marchand G."/>
            <person name="Marquand E."/>
            <person name="Bret-Mestries E."/>
            <person name="Morien E."/>
            <person name="Nambeesan S."/>
            <person name="Nguyen T."/>
            <person name="Pegot-Espagnet P."/>
            <person name="Pouilly N."/>
            <person name="Raftis F."/>
            <person name="Sallet E."/>
            <person name="Schiex T."/>
            <person name="Thomas J."/>
            <person name="Vandecasteele C."/>
            <person name="Vares D."/>
            <person name="Vear F."/>
            <person name="Vautrin S."/>
            <person name="Crespi M."/>
            <person name="Mangin B."/>
            <person name="Burke J.M."/>
            <person name="Salse J."/>
            <person name="Munos S."/>
            <person name="Vincourt P."/>
            <person name="Rieseberg L.H."/>
            <person name="Langlade N.B."/>
        </authorList>
    </citation>
    <scope>NUCLEOTIDE SEQUENCE</scope>
    <source>
        <tissue evidence="1">Leaves</tissue>
    </source>
</reference>
<evidence type="ECO:0000313" key="2">
    <source>
        <dbReference type="Proteomes" id="UP000215914"/>
    </source>
</evidence>
<dbReference type="Gramene" id="mRNA:HanXRQr2_Chr04g0172531">
    <property type="protein sequence ID" value="CDS:HanXRQr2_Chr04g0172531.1"/>
    <property type="gene ID" value="HanXRQr2_Chr04g0172531"/>
</dbReference>
<accession>A0A9K3J8Y1</accession>
<keyword evidence="2" id="KW-1185">Reference proteome</keyword>
<dbReference type="Proteomes" id="UP000215914">
    <property type="component" value="Unassembled WGS sequence"/>
</dbReference>
<evidence type="ECO:0000313" key="1">
    <source>
        <dbReference type="EMBL" id="KAF5810687.1"/>
    </source>
</evidence>
<proteinExistence type="predicted"/>
<comment type="caution">
    <text evidence="1">The sequence shown here is derived from an EMBL/GenBank/DDBJ whole genome shotgun (WGS) entry which is preliminary data.</text>
</comment>
<sequence>MYETFLDGKYALRIHQEGLSGCEASEYHQLSRLLTHLLSQLQDYCPQDKKVTN</sequence>
<organism evidence="1 2">
    <name type="scientific">Helianthus annuus</name>
    <name type="common">Common sunflower</name>
    <dbReference type="NCBI Taxonomy" id="4232"/>
    <lineage>
        <taxon>Eukaryota</taxon>
        <taxon>Viridiplantae</taxon>
        <taxon>Streptophyta</taxon>
        <taxon>Embryophyta</taxon>
        <taxon>Tracheophyta</taxon>
        <taxon>Spermatophyta</taxon>
        <taxon>Magnoliopsida</taxon>
        <taxon>eudicotyledons</taxon>
        <taxon>Gunneridae</taxon>
        <taxon>Pentapetalae</taxon>
        <taxon>asterids</taxon>
        <taxon>campanulids</taxon>
        <taxon>Asterales</taxon>
        <taxon>Asteraceae</taxon>
        <taxon>Asteroideae</taxon>
        <taxon>Heliantheae alliance</taxon>
        <taxon>Heliantheae</taxon>
        <taxon>Helianthus</taxon>
    </lineage>
</organism>
<protein>
    <submittedName>
        <fullName evidence="1">Uncharacterized protein</fullName>
    </submittedName>
</protein>
<dbReference type="EMBL" id="MNCJ02000319">
    <property type="protein sequence ID" value="KAF5810687.1"/>
    <property type="molecule type" value="Genomic_DNA"/>
</dbReference>